<proteinExistence type="predicted"/>
<evidence type="ECO:0000313" key="3">
    <source>
        <dbReference type="Proteomes" id="UP000649617"/>
    </source>
</evidence>
<dbReference type="CDD" id="cd09272">
    <property type="entry name" value="RNase_HI_RT_Ty1"/>
    <property type="match status" value="1"/>
</dbReference>
<dbReference type="Pfam" id="PF07727">
    <property type="entry name" value="RVT_2"/>
    <property type="match status" value="1"/>
</dbReference>
<dbReference type="EMBL" id="CAJNIZ010022472">
    <property type="protein sequence ID" value="CAE7462041.1"/>
    <property type="molecule type" value="Genomic_DNA"/>
</dbReference>
<dbReference type="AlphaFoldDB" id="A0A812S580"/>
<gene>
    <name evidence="2" type="primary">RE1</name>
    <name evidence="2" type="ORF">SPIL2461_LOCUS11555</name>
</gene>
<comment type="caution">
    <text evidence="2">The sequence shown here is derived from an EMBL/GenBank/DDBJ whole genome shotgun (WGS) entry which is preliminary data.</text>
</comment>
<sequence length="950" mass="106159">MGTVLVLQLFETLEEVQQIFSRASRRRPLGKASSWATGAFTHGGVSGLRDGAKRLPNVTKFLAKFAQEVMGVKQFASVVLQRNGGGRAHRDFHNRPGSRNWLCPLTSFQDGGLWTELEDEEALRLEGDMISKEVKPGVEIKGKIIKAEKGKVFSFDPMKWHEVQPHRGERVMMIAYTPRLSNLSEKELEYLKDLGFLPFGEEENDVKQGEDEYELPLDEVDPEADIHECRSSLISLNEAHGQLLEDLQDRSQSLRLLLEEERLLAEDLRQAGTLVEEEAERVQDCITQMCERAAQRLSTCDRAVLKVCLKAAAEPNEPDYERLLELLEGDLQVVHTVPLQQVRPVVNRWHAAISKELNNLIKGGTLEEISREEARRLERQGVLRLVPSKGVYTLKPPGEGDTKYKRKYRLVLCGNFAAPEEQFGSLYAGGASAETFRTVLVVAAQRKWQGATADITGAFLLAPWPEHLHRYAVVPPRLLIENNYIAEEAFWLVRGPLYGLRESPAVWAAYRSKRFSQARISYKNRHLVLRVSKADPELWLIAFEDEEDLVGCIITYVDDLFYLSESEIVVTVHAWVVEEWPCSALEWASAPGGTRYLGMEVFQRSSGAFEIHQRGYILDLLRSHGMQDAPGTLLPCPKEWVTEDISGDPEDFSESESYGASVVTVNGGPVAWKAGKQAMTTLSTMESELLEATNAATLLECIGCLVDEICGRRIPRQLRVDNSAATAMLCGGAGSWRTRHLRVRCSFIREQVQRGLLEVSHVEGRRQLADLSTKMHPRVRLLDLLQQWGFEGFTDDMVQLQAVHVVVLSCVVLALDRLPGAEAASSDKDKGKDPLPASGMDELLMVSGIVALVAVVVWELIKSFCGWLKRSTKRESKLQRLREMAKHTVKAEIAKYEAARTLDPVEVQRLVRQTLVEATSPPAARISLQVPAPELNREASFGGSGEVASG</sequence>
<keyword evidence="3" id="KW-1185">Reference proteome</keyword>
<protein>
    <submittedName>
        <fullName evidence="2">RE1 protein</fullName>
    </submittedName>
</protein>
<name>A0A812S580_SYMPI</name>
<reference evidence="2" key="1">
    <citation type="submission" date="2021-02" db="EMBL/GenBank/DDBJ databases">
        <authorList>
            <person name="Dougan E. K."/>
            <person name="Rhodes N."/>
            <person name="Thang M."/>
            <person name="Chan C."/>
        </authorList>
    </citation>
    <scope>NUCLEOTIDE SEQUENCE</scope>
</reference>
<organism evidence="2 3">
    <name type="scientific">Symbiodinium pilosum</name>
    <name type="common">Dinoflagellate</name>
    <dbReference type="NCBI Taxonomy" id="2952"/>
    <lineage>
        <taxon>Eukaryota</taxon>
        <taxon>Sar</taxon>
        <taxon>Alveolata</taxon>
        <taxon>Dinophyceae</taxon>
        <taxon>Suessiales</taxon>
        <taxon>Symbiodiniaceae</taxon>
        <taxon>Symbiodinium</taxon>
    </lineage>
</organism>
<accession>A0A812S580</accession>
<feature type="non-terminal residue" evidence="2">
    <location>
        <position position="950"/>
    </location>
</feature>
<dbReference type="OrthoDB" id="444314at2759"/>
<feature type="domain" description="Reverse transcriptase Ty1/copia-type" evidence="1">
    <location>
        <begin position="384"/>
        <end position="635"/>
    </location>
</feature>
<dbReference type="InterPro" id="IPR013103">
    <property type="entry name" value="RVT_2"/>
</dbReference>
<dbReference type="Proteomes" id="UP000649617">
    <property type="component" value="Unassembled WGS sequence"/>
</dbReference>
<evidence type="ECO:0000259" key="1">
    <source>
        <dbReference type="Pfam" id="PF07727"/>
    </source>
</evidence>
<evidence type="ECO:0000313" key="2">
    <source>
        <dbReference type="EMBL" id="CAE7462041.1"/>
    </source>
</evidence>